<dbReference type="InterPro" id="IPR002068">
    <property type="entry name" value="A-crystallin/Hsp20_dom"/>
</dbReference>
<protein>
    <submittedName>
        <fullName evidence="4">Hsp20/alpha crystallin family protein</fullName>
    </submittedName>
</protein>
<dbReference type="SUPFAM" id="SSF49764">
    <property type="entry name" value="HSP20-like chaperones"/>
    <property type="match status" value="1"/>
</dbReference>
<dbReference type="InterPro" id="IPR008978">
    <property type="entry name" value="HSP20-like_chaperone"/>
</dbReference>
<feature type="domain" description="SHSP" evidence="3">
    <location>
        <begin position="34"/>
        <end position="148"/>
    </location>
</feature>
<reference evidence="4" key="1">
    <citation type="submission" date="2022-03" db="EMBL/GenBank/DDBJ databases">
        <title>Genome Identification and Characterization of new species Bdellovibrio reynosense LBG001 sp. nov. from a Mexico soil sample.</title>
        <authorList>
            <person name="Camilli A."/>
            <person name="Ajao Y."/>
            <person name="Guo X."/>
        </authorList>
    </citation>
    <scope>NUCLEOTIDE SEQUENCE</scope>
    <source>
        <strain evidence="4">LBG001</strain>
    </source>
</reference>
<proteinExistence type="inferred from homology"/>
<name>A0ABY4C874_9BACT</name>
<evidence type="ECO:0000256" key="1">
    <source>
        <dbReference type="PROSITE-ProRule" id="PRU00285"/>
    </source>
</evidence>
<dbReference type="PANTHER" id="PTHR11527">
    <property type="entry name" value="HEAT-SHOCK PROTEIN 20 FAMILY MEMBER"/>
    <property type="match status" value="1"/>
</dbReference>
<dbReference type="Pfam" id="PF00011">
    <property type="entry name" value="HSP20"/>
    <property type="match status" value="1"/>
</dbReference>
<dbReference type="EMBL" id="CP093442">
    <property type="protein sequence ID" value="UOF00674.1"/>
    <property type="molecule type" value="Genomic_DNA"/>
</dbReference>
<evidence type="ECO:0000259" key="3">
    <source>
        <dbReference type="PROSITE" id="PS01031"/>
    </source>
</evidence>
<dbReference type="Proteomes" id="UP000830116">
    <property type="component" value="Chromosome"/>
</dbReference>
<sequence>MRHLTPWSERRLSTGDFFSEMERMFEDFTRNSDFPVSSGFNPVTDVEEEEGHYLMTIDLPGMKKDDIKIDVKNNVLTISGERKRETNVTEGKKGQRFERSYGSFTRSFTLPSTVNADDIEARYEDGVLSLFLPKTPETQARKIEIESKAGGFFDKLLHSKKDEVDVKTDTSRSH</sequence>
<accession>A0ABY4C874</accession>
<dbReference type="InterPro" id="IPR031107">
    <property type="entry name" value="Small_HSP"/>
</dbReference>
<dbReference type="PROSITE" id="PS01031">
    <property type="entry name" value="SHSP"/>
    <property type="match status" value="1"/>
</dbReference>
<dbReference type="RefSeq" id="WP_243536848.1">
    <property type="nucleotide sequence ID" value="NZ_CP093442.1"/>
</dbReference>
<evidence type="ECO:0000256" key="2">
    <source>
        <dbReference type="RuleBase" id="RU003616"/>
    </source>
</evidence>
<dbReference type="CDD" id="cd06464">
    <property type="entry name" value="ACD_sHsps-like"/>
    <property type="match status" value="1"/>
</dbReference>
<gene>
    <name evidence="4" type="ORF">MNR06_13300</name>
</gene>
<organism evidence="4 5">
    <name type="scientific">Bdellovibrio reynosensis</name>
    <dbReference type="NCBI Taxonomy" id="2835041"/>
    <lineage>
        <taxon>Bacteria</taxon>
        <taxon>Pseudomonadati</taxon>
        <taxon>Bdellovibrionota</taxon>
        <taxon>Bdellovibrionia</taxon>
        <taxon>Bdellovibrionales</taxon>
        <taxon>Pseudobdellovibrionaceae</taxon>
        <taxon>Bdellovibrio</taxon>
    </lineage>
</organism>
<evidence type="ECO:0000313" key="4">
    <source>
        <dbReference type="EMBL" id="UOF00674.1"/>
    </source>
</evidence>
<dbReference type="Gene3D" id="2.60.40.790">
    <property type="match status" value="1"/>
</dbReference>
<keyword evidence="5" id="KW-1185">Reference proteome</keyword>
<comment type="similarity">
    <text evidence="1 2">Belongs to the small heat shock protein (HSP20) family.</text>
</comment>
<evidence type="ECO:0000313" key="5">
    <source>
        <dbReference type="Proteomes" id="UP000830116"/>
    </source>
</evidence>